<reference evidence="2 3" key="1">
    <citation type="submission" date="2020-02" db="EMBL/GenBank/DDBJ databases">
        <title>Genome sequence of Parvularcula flava strain NH6-79.</title>
        <authorList>
            <person name="Abdul Karim M.H."/>
            <person name="Lam M.Q."/>
            <person name="Chen S.J."/>
            <person name="Yahya A."/>
            <person name="Shahir S."/>
            <person name="Shamsir M.S."/>
            <person name="Chong C.S."/>
        </authorList>
    </citation>
    <scope>NUCLEOTIDE SEQUENCE [LARGE SCALE GENOMIC DNA]</scope>
    <source>
        <strain evidence="2 3">NH6-79</strain>
    </source>
</reference>
<name>A0ABX0HNY6_9PROT</name>
<evidence type="ECO:0000256" key="1">
    <source>
        <dbReference type="SAM" id="SignalP"/>
    </source>
</evidence>
<dbReference type="Proteomes" id="UP000818603">
    <property type="component" value="Unassembled WGS sequence"/>
</dbReference>
<keyword evidence="3" id="KW-1185">Reference proteome</keyword>
<sequence>MRRIGLFGPRRIFGPRRTRSTSLYGFAAIAAAAIGCLPATADAQGYAEVGAGEIRAVSLKSGQAVSPNALETGDQAVIENGNGLVSFAGYDVDLDNVSGAMGYSSAAAYVIVASGAASAAGETARAGEILILMPRGEGAAAQFYDAGRYAGSWDEASISAHPAVYEQLDAVAGRQKWKIFFGRLGTTSFNIAAPGSAHAETARRSIVGDATVRDIRFSGVSDGVEIERSVVRTFTDALSSGDVRTVAELLDPTPYGGANMSGQAAAARQMVAERMVDQEQWSSLVAGREFTRTADAGVWQAATPAGEIVIRLTYANDFIFVSNIKRGI</sequence>
<dbReference type="EMBL" id="VCJR02000002">
    <property type="protein sequence ID" value="NHK28063.1"/>
    <property type="molecule type" value="Genomic_DNA"/>
</dbReference>
<evidence type="ECO:0000313" key="3">
    <source>
        <dbReference type="Proteomes" id="UP000818603"/>
    </source>
</evidence>
<organism evidence="2 3">
    <name type="scientific">Aquisalinus luteolus</name>
    <dbReference type="NCBI Taxonomy" id="1566827"/>
    <lineage>
        <taxon>Bacteria</taxon>
        <taxon>Pseudomonadati</taxon>
        <taxon>Pseudomonadota</taxon>
        <taxon>Alphaproteobacteria</taxon>
        <taxon>Parvularculales</taxon>
        <taxon>Parvularculaceae</taxon>
        <taxon>Aquisalinus</taxon>
    </lineage>
</organism>
<comment type="caution">
    <text evidence="2">The sequence shown here is derived from an EMBL/GenBank/DDBJ whole genome shotgun (WGS) entry which is preliminary data.</text>
</comment>
<feature type="chain" id="PRO_5046638999" evidence="1">
    <location>
        <begin position="44"/>
        <end position="328"/>
    </location>
</feature>
<feature type="signal peptide" evidence="1">
    <location>
        <begin position="1"/>
        <end position="43"/>
    </location>
</feature>
<protein>
    <submittedName>
        <fullName evidence="2">Uncharacterized protein</fullName>
    </submittedName>
</protein>
<proteinExistence type="predicted"/>
<gene>
    <name evidence="2" type="ORF">FF098_009115</name>
</gene>
<dbReference type="RefSeq" id="WP_155139754.1">
    <property type="nucleotide sequence ID" value="NZ_BMGZ01000002.1"/>
</dbReference>
<evidence type="ECO:0000313" key="2">
    <source>
        <dbReference type="EMBL" id="NHK28063.1"/>
    </source>
</evidence>
<accession>A0ABX0HNY6</accession>
<keyword evidence="1" id="KW-0732">Signal</keyword>